<proteinExistence type="predicted"/>
<reference evidence="1" key="1">
    <citation type="submission" date="2019-04" db="EMBL/GenBank/DDBJ databases">
        <authorList>
            <consortium name="Science for Life Laboratories"/>
        </authorList>
    </citation>
    <scope>NUCLEOTIDE SEQUENCE</scope>
    <source>
        <strain evidence="1">MBLW1</strain>
    </source>
</reference>
<keyword evidence="2" id="KW-1185">Reference proteome</keyword>
<gene>
    <name evidence="1" type="ORF">GMBLW1_35030</name>
</gene>
<dbReference type="Proteomes" id="UP000464378">
    <property type="component" value="Chromosome"/>
</dbReference>
<organism evidence="1">
    <name type="scientific">Tuwongella immobilis</name>
    <dbReference type="NCBI Taxonomy" id="692036"/>
    <lineage>
        <taxon>Bacteria</taxon>
        <taxon>Pseudomonadati</taxon>
        <taxon>Planctomycetota</taxon>
        <taxon>Planctomycetia</taxon>
        <taxon>Gemmatales</taxon>
        <taxon>Gemmataceae</taxon>
        <taxon>Tuwongella</taxon>
    </lineage>
</organism>
<dbReference type="AlphaFoldDB" id="A0A6C2YVP3"/>
<accession>A0A6C2YVP3</accession>
<dbReference type="InParanoid" id="A0A6C2YVP3"/>
<sequence length="56" mass="6138">MRRLLWLLVVACIPAFSVGCGDSGGEVAKPVSNEDAIKKERERLLKENPPPGYKAK</sequence>
<dbReference type="EMBL" id="LR593887">
    <property type="protein sequence ID" value="VTS08736.1"/>
    <property type="molecule type" value="Genomic_DNA"/>
</dbReference>
<evidence type="ECO:0000313" key="2">
    <source>
        <dbReference type="Proteomes" id="UP000464378"/>
    </source>
</evidence>
<dbReference type="EMBL" id="LR586016">
    <property type="protein sequence ID" value="VIP05690.1"/>
    <property type="molecule type" value="Genomic_DNA"/>
</dbReference>
<dbReference type="KEGG" id="tim:GMBLW1_35030"/>
<dbReference type="PROSITE" id="PS51257">
    <property type="entry name" value="PROKAR_LIPOPROTEIN"/>
    <property type="match status" value="1"/>
</dbReference>
<evidence type="ECO:0000313" key="1">
    <source>
        <dbReference type="EMBL" id="VIP05690.1"/>
    </source>
</evidence>
<protein>
    <submittedName>
        <fullName evidence="1">Uncharacterized protein</fullName>
    </submittedName>
</protein>
<dbReference type="RefSeq" id="WP_162660855.1">
    <property type="nucleotide sequence ID" value="NZ_LR593887.1"/>
</dbReference>
<name>A0A6C2YVP3_9BACT</name>